<evidence type="ECO:0000313" key="1">
    <source>
        <dbReference type="EMBL" id="CAG8596393.1"/>
    </source>
</evidence>
<reference evidence="1" key="1">
    <citation type="submission" date="2021-06" db="EMBL/GenBank/DDBJ databases">
        <authorList>
            <person name="Kallberg Y."/>
            <person name="Tangrot J."/>
            <person name="Rosling A."/>
        </authorList>
    </citation>
    <scope>NUCLEOTIDE SEQUENCE</scope>
    <source>
        <strain evidence="1">AU212A</strain>
    </source>
</reference>
<protein>
    <submittedName>
        <fullName evidence="1">4128_t:CDS:1</fullName>
    </submittedName>
</protein>
<gene>
    <name evidence="1" type="ORF">SCALOS_LOCUS6769</name>
</gene>
<dbReference type="Proteomes" id="UP000789860">
    <property type="component" value="Unassembled WGS sequence"/>
</dbReference>
<name>A0ACA9MKA6_9GLOM</name>
<proteinExistence type="predicted"/>
<organism evidence="1 2">
    <name type="scientific">Scutellospora calospora</name>
    <dbReference type="NCBI Taxonomy" id="85575"/>
    <lineage>
        <taxon>Eukaryota</taxon>
        <taxon>Fungi</taxon>
        <taxon>Fungi incertae sedis</taxon>
        <taxon>Mucoromycota</taxon>
        <taxon>Glomeromycotina</taxon>
        <taxon>Glomeromycetes</taxon>
        <taxon>Diversisporales</taxon>
        <taxon>Gigasporaceae</taxon>
        <taxon>Scutellospora</taxon>
    </lineage>
</organism>
<keyword evidence="2" id="KW-1185">Reference proteome</keyword>
<dbReference type="EMBL" id="CAJVPM010013676">
    <property type="protein sequence ID" value="CAG8596393.1"/>
    <property type="molecule type" value="Genomic_DNA"/>
</dbReference>
<accession>A0ACA9MKA6</accession>
<comment type="caution">
    <text evidence="1">The sequence shown here is derived from an EMBL/GenBank/DDBJ whole genome shotgun (WGS) entry which is preliminary data.</text>
</comment>
<evidence type="ECO:0000313" key="2">
    <source>
        <dbReference type="Proteomes" id="UP000789860"/>
    </source>
</evidence>
<sequence length="143" mass="16199">MVSIHSTLNLLPKSSEKVGFFQGSFLHVNSEIPDITKGPHGLFLDYGSFAACFCNECDGSKIELYTCKGDCEIKCPPHTRKCSKCASNNYLNRHKINRKYYANRKSRLNSITSKESLINNSDSVADIIEIWNNSWSEIFEQLP</sequence>
<feature type="non-terminal residue" evidence="1">
    <location>
        <position position="143"/>
    </location>
</feature>